<keyword evidence="2" id="KW-1185">Reference proteome</keyword>
<dbReference type="AlphaFoldDB" id="A0A2R4MDS6"/>
<sequence length="120" mass="13343">MTTPKENKTPKRIWAVFEPHENPNDKVPRVYASASPTKGVEYVQANISPINWGKTSYGAPAARTPVGFYLINSAENGGYIPLHNNKTIPSADGRQNRATIEDAKVDAQKHYETLIWSAFE</sequence>
<dbReference type="KEGG" id="mmyr:MXMO3_01661"/>
<proteinExistence type="predicted"/>
<dbReference type="Proteomes" id="UP000258927">
    <property type="component" value="Chromosome"/>
</dbReference>
<accession>A0A2R4MDS6</accession>
<name>A0A2R4MDS6_9HYPH</name>
<dbReference type="EMBL" id="CP021330">
    <property type="protein sequence ID" value="AVX04187.1"/>
    <property type="molecule type" value="Genomic_DNA"/>
</dbReference>
<gene>
    <name evidence="1" type="ORF">MXMO3_01661</name>
</gene>
<reference evidence="1 2" key="1">
    <citation type="submission" date="2017-05" db="EMBL/GenBank/DDBJ databases">
        <title>Genome Analysis of Maritalea myrionectae HL2708#5.</title>
        <authorList>
            <consortium name="Cotde Inc.-PKNU"/>
            <person name="Jang D."/>
            <person name="Oh H.-M."/>
        </authorList>
    </citation>
    <scope>NUCLEOTIDE SEQUENCE [LARGE SCALE GENOMIC DNA]</scope>
    <source>
        <strain evidence="1 2">HL2708#5</strain>
    </source>
</reference>
<organism evidence="1 2">
    <name type="scientific">Maritalea myrionectae</name>
    <dbReference type="NCBI Taxonomy" id="454601"/>
    <lineage>
        <taxon>Bacteria</taxon>
        <taxon>Pseudomonadati</taxon>
        <taxon>Pseudomonadota</taxon>
        <taxon>Alphaproteobacteria</taxon>
        <taxon>Hyphomicrobiales</taxon>
        <taxon>Devosiaceae</taxon>
        <taxon>Maritalea</taxon>
    </lineage>
</organism>
<evidence type="ECO:0000313" key="2">
    <source>
        <dbReference type="Proteomes" id="UP000258927"/>
    </source>
</evidence>
<protein>
    <submittedName>
        <fullName evidence="1">Uncharacterized protein</fullName>
    </submittedName>
</protein>
<dbReference type="RefSeq" id="WP_117395539.1">
    <property type="nucleotide sequence ID" value="NZ_CP021330.1"/>
</dbReference>
<evidence type="ECO:0000313" key="1">
    <source>
        <dbReference type="EMBL" id="AVX04187.1"/>
    </source>
</evidence>